<dbReference type="Proteomes" id="UP000199025">
    <property type="component" value="Unassembled WGS sequence"/>
</dbReference>
<keyword evidence="1" id="KW-0547">Nucleotide-binding</keyword>
<dbReference type="Pfam" id="PF00196">
    <property type="entry name" value="GerE"/>
    <property type="match status" value="1"/>
</dbReference>
<dbReference type="InterPro" id="IPR011990">
    <property type="entry name" value="TPR-like_helical_dom_sf"/>
</dbReference>
<dbReference type="SUPFAM" id="SSF52540">
    <property type="entry name" value="P-loop containing nucleoside triphosphate hydrolases"/>
    <property type="match status" value="1"/>
</dbReference>
<dbReference type="SUPFAM" id="SSF48452">
    <property type="entry name" value="TPR-like"/>
    <property type="match status" value="1"/>
</dbReference>
<dbReference type="GO" id="GO:0006355">
    <property type="term" value="P:regulation of DNA-templated transcription"/>
    <property type="evidence" value="ECO:0007669"/>
    <property type="project" value="InterPro"/>
</dbReference>
<dbReference type="GO" id="GO:0004016">
    <property type="term" value="F:adenylate cyclase activity"/>
    <property type="evidence" value="ECO:0007669"/>
    <property type="project" value="TreeGrafter"/>
</dbReference>
<dbReference type="EMBL" id="FORP01000013">
    <property type="protein sequence ID" value="SFK09192.1"/>
    <property type="molecule type" value="Genomic_DNA"/>
</dbReference>
<dbReference type="Gene3D" id="3.40.50.300">
    <property type="entry name" value="P-loop containing nucleotide triphosphate hydrolases"/>
    <property type="match status" value="1"/>
</dbReference>
<keyword evidence="2" id="KW-0067">ATP-binding</keyword>
<accession>A0A1I3WP06</accession>
<proteinExistence type="predicted"/>
<dbReference type="InterPro" id="IPR027417">
    <property type="entry name" value="P-loop_NTPase"/>
</dbReference>
<dbReference type="InterPro" id="IPR016032">
    <property type="entry name" value="Sig_transdc_resp-reg_C-effctor"/>
</dbReference>
<dbReference type="PROSITE" id="PS00622">
    <property type="entry name" value="HTH_LUXR_1"/>
    <property type="match status" value="1"/>
</dbReference>
<dbReference type="InterPro" id="IPR041664">
    <property type="entry name" value="AAA_16"/>
</dbReference>
<evidence type="ECO:0000256" key="2">
    <source>
        <dbReference type="ARBA" id="ARBA00022840"/>
    </source>
</evidence>
<dbReference type="PANTHER" id="PTHR16305:SF35">
    <property type="entry name" value="TRANSCRIPTIONAL ACTIVATOR DOMAIN"/>
    <property type="match status" value="1"/>
</dbReference>
<dbReference type="GO" id="GO:0005737">
    <property type="term" value="C:cytoplasm"/>
    <property type="evidence" value="ECO:0007669"/>
    <property type="project" value="TreeGrafter"/>
</dbReference>
<name>A0A1I3WP06_9PSEU</name>
<dbReference type="Gene3D" id="1.10.10.10">
    <property type="entry name" value="Winged helix-like DNA-binding domain superfamily/Winged helix DNA-binding domain"/>
    <property type="match status" value="1"/>
</dbReference>
<dbReference type="GO" id="GO:0005524">
    <property type="term" value="F:ATP binding"/>
    <property type="evidence" value="ECO:0007669"/>
    <property type="project" value="UniProtKB-KW"/>
</dbReference>
<sequence length="886" mass="92809">MNPVEAPRSGGRTGLVGREDEQRRLLAFLRAADADGGALVLTGEPGSGKSSLLRLAEMSASGTTVLRATGVGAETALPFSALGQLLLPLRVALGLADGPVPSVPAVAHAVLAILRRAAATRALLLLIDDAHWLDEASAAVLAFVSRRLSGTRIGLLVATRPYQGGTFASCGLPRLPLAPLDHVAAATLLRARFPALHPMVRTTVLDLARGNPLALLELPPVLGEGSRGIGEPIPLPARLHEAFAADIPSSPRTRRAVLLSALDTEGDLRAVRAALGPAAHDDLAAAERAGLIDVDEHRGVVTFRYPLTRSAVVGAASPEQRRAAHRALARATRDRLERRAWHLGLAAVGPDGPVAALLEQAAQRHLGRGETGRAADALVRAGRLSPVRADRGRRLAKAAWLNADQTGQAEWGRTLLAEARQAGPDAAGRLYAAATAATLLVLDEGDVAVAHRMLLGEIDAAAPGAGALATTHALGVLGELSRLCGGPEPWGAYRDRLTRYPLASPQDGVLAEPAPDRLDSAVAALCEHDADPLLVMRLCPAAGDFDRTGPIRHLLHRIAREDASPPAARAWYFLGLEAFTAGNWDETGQHADRGLELCGRIGHPHLAWRFHHLRALVSAARGDPATTKALTDGMVTWAARRGAEGVRRKALHTRALAELGAGNHADALRYATAARQAGDPAADVPTATAAALLVVEAALQTGGTEVAAAEAGVLRAAGVAGLSPRLAFQVAGAAAMTAPDDQVEDLFERALALPGADRSPFEHGRVQLAYGRRLRRLRAGPRSRVPLTAALDTFTRLGAVPWADRARAELRAAGLGPDRPAGPATLTTQQLQIAQLAAAGLTNKQIAERLFLSARTVSGHLYRAFPKLGVTTRAGLRDALACRDRA</sequence>
<feature type="domain" description="HTH luxR-type" evidence="3">
    <location>
        <begin position="819"/>
        <end position="884"/>
    </location>
</feature>
<dbReference type="InterPro" id="IPR000792">
    <property type="entry name" value="Tscrpt_reg_LuxR_C"/>
</dbReference>
<dbReference type="PRINTS" id="PR00038">
    <property type="entry name" value="HTHLUXR"/>
</dbReference>
<dbReference type="InterPro" id="IPR036388">
    <property type="entry name" value="WH-like_DNA-bd_sf"/>
</dbReference>
<organism evidence="4 5">
    <name type="scientific">Amycolatopsis sacchari</name>
    <dbReference type="NCBI Taxonomy" id="115433"/>
    <lineage>
        <taxon>Bacteria</taxon>
        <taxon>Bacillati</taxon>
        <taxon>Actinomycetota</taxon>
        <taxon>Actinomycetes</taxon>
        <taxon>Pseudonocardiales</taxon>
        <taxon>Pseudonocardiaceae</taxon>
        <taxon>Amycolatopsis</taxon>
    </lineage>
</organism>
<dbReference type="PROSITE" id="PS50043">
    <property type="entry name" value="HTH_LUXR_2"/>
    <property type="match status" value="1"/>
</dbReference>
<gene>
    <name evidence="4" type="ORF">SAMN05421835_113166</name>
</gene>
<reference evidence="4 5" key="1">
    <citation type="submission" date="2016-10" db="EMBL/GenBank/DDBJ databases">
        <authorList>
            <person name="de Groot N.N."/>
        </authorList>
    </citation>
    <scope>NUCLEOTIDE SEQUENCE [LARGE SCALE GENOMIC DNA]</scope>
    <source>
        <strain evidence="4 5">DSM 44468</strain>
    </source>
</reference>
<protein>
    <submittedName>
        <fullName evidence="4">Regulatory protein, luxR family</fullName>
    </submittedName>
</protein>
<evidence type="ECO:0000313" key="5">
    <source>
        <dbReference type="Proteomes" id="UP000199025"/>
    </source>
</evidence>
<dbReference type="GO" id="GO:0003677">
    <property type="term" value="F:DNA binding"/>
    <property type="evidence" value="ECO:0007669"/>
    <property type="project" value="InterPro"/>
</dbReference>
<evidence type="ECO:0000259" key="3">
    <source>
        <dbReference type="PROSITE" id="PS50043"/>
    </source>
</evidence>
<dbReference type="RefSeq" id="WP_143249916.1">
    <property type="nucleotide sequence ID" value="NZ_CBDRCA010000001.1"/>
</dbReference>
<dbReference type="SMART" id="SM00421">
    <property type="entry name" value="HTH_LUXR"/>
    <property type="match status" value="1"/>
</dbReference>
<dbReference type="Pfam" id="PF13191">
    <property type="entry name" value="AAA_16"/>
    <property type="match status" value="1"/>
</dbReference>
<dbReference type="OrthoDB" id="483at2"/>
<dbReference type="CDD" id="cd06170">
    <property type="entry name" value="LuxR_C_like"/>
    <property type="match status" value="1"/>
</dbReference>
<dbReference type="AlphaFoldDB" id="A0A1I3WP06"/>
<keyword evidence="5" id="KW-1185">Reference proteome</keyword>
<dbReference type="STRING" id="115433.SAMN05421835_113166"/>
<evidence type="ECO:0000313" key="4">
    <source>
        <dbReference type="EMBL" id="SFK09192.1"/>
    </source>
</evidence>
<dbReference type="SUPFAM" id="SSF46894">
    <property type="entry name" value="C-terminal effector domain of the bipartite response regulators"/>
    <property type="match status" value="1"/>
</dbReference>
<dbReference type="PANTHER" id="PTHR16305">
    <property type="entry name" value="TESTICULAR SOLUBLE ADENYLYL CYCLASE"/>
    <property type="match status" value="1"/>
</dbReference>
<evidence type="ECO:0000256" key="1">
    <source>
        <dbReference type="ARBA" id="ARBA00022741"/>
    </source>
</evidence>